<name>A0A2H9N5Y7_9BACT</name>
<dbReference type="EMBL" id="PFIJ01000006">
    <property type="protein sequence ID" value="PIX29328.1"/>
    <property type="molecule type" value="Genomic_DNA"/>
</dbReference>
<dbReference type="InterPro" id="IPR040684">
    <property type="entry name" value="HMUDK_hel"/>
</dbReference>
<protein>
    <recommendedName>
        <fullName evidence="1">5-hmdU DNA kinase helical domain-containing protein</fullName>
    </recommendedName>
</protein>
<dbReference type="Pfam" id="PF18723">
    <property type="entry name" value="HMUDK_hel"/>
    <property type="match status" value="1"/>
</dbReference>
<dbReference type="AlphaFoldDB" id="A0A2H9N5Y7"/>
<evidence type="ECO:0000313" key="2">
    <source>
        <dbReference type="EMBL" id="PIX29328.1"/>
    </source>
</evidence>
<proteinExistence type="predicted"/>
<accession>A0A2H9N5Y7</accession>
<reference evidence="3" key="1">
    <citation type="submission" date="2017-09" db="EMBL/GenBank/DDBJ databases">
        <title>Depth-based differentiation of microbial function through sediment-hosted aquifers and enrichment of novel symbionts in the deep terrestrial subsurface.</title>
        <authorList>
            <person name="Probst A.J."/>
            <person name="Ladd B."/>
            <person name="Jarett J.K."/>
            <person name="Geller-Mcgrath D.E."/>
            <person name="Sieber C.M.K."/>
            <person name="Emerson J.B."/>
            <person name="Anantharaman K."/>
            <person name="Thomas B.C."/>
            <person name="Malmstrom R."/>
            <person name="Stieglmeier M."/>
            <person name="Klingl A."/>
            <person name="Woyke T."/>
            <person name="Ryan C.M."/>
            <person name="Banfield J.F."/>
        </authorList>
    </citation>
    <scope>NUCLEOTIDE SEQUENCE [LARGE SCALE GENOMIC DNA]</scope>
</reference>
<organism evidence="2 3">
    <name type="scientific">Candidatus Brennerbacteria bacterium CG_4_8_14_3_um_filter_43_14</name>
    <dbReference type="NCBI Taxonomy" id="1974521"/>
    <lineage>
        <taxon>Bacteria</taxon>
        <taxon>Candidatus Brenneribacteriota</taxon>
    </lineage>
</organism>
<feature type="domain" description="5-hmdU DNA kinase helical" evidence="1">
    <location>
        <begin position="59"/>
        <end position="269"/>
    </location>
</feature>
<gene>
    <name evidence="2" type="ORF">COZ64_00340</name>
</gene>
<comment type="caution">
    <text evidence="2">The sequence shown here is derived from an EMBL/GenBank/DDBJ whole genome shotgun (WGS) entry which is preliminary data.</text>
</comment>
<dbReference type="Proteomes" id="UP000236842">
    <property type="component" value="Unassembled WGS sequence"/>
</dbReference>
<evidence type="ECO:0000259" key="1">
    <source>
        <dbReference type="Pfam" id="PF18723"/>
    </source>
</evidence>
<evidence type="ECO:0000313" key="3">
    <source>
        <dbReference type="Proteomes" id="UP000236842"/>
    </source>
</evidence>
<sequence length="329" mass="38543">MKEGIGVGPDNIFQAHYSFPIGKIKNMEIPSSLKRLYRHWNFHTKHNTTPRKEMGQKIPDNIKQFIRERIAIWKRKTVGKQPPYTTDLILARYRFCNIFREFDRQTITFHTLLNPYRNNFPLWLLNMFYCRMVARPETIQTLSLLSFDSIKNKQLLNRFAKLPRPRFGNAYVFPVSAIQKSKTPTRELFITKYLPTVIPAIAKEIQSWKRKSVYDGLQTILPIFGFNLSFLWTEVLIDTAYQFPEYINLFAQFPAGPGSLPTLRKINPGRNPSLLVDDLASLPFKTGLTYRGKPIQLSAENWEGIGCEYRKYTNLKQGRGRRRIYRTPI</sequence>